<organism evidence="2 3">
    <name type="scientific">Candidatus Kutchimonas denitrificans</name>
    <dbReference type="NCBI Taxonomy" id="3056748"/>
    <lineage>
        <taxon>Bacteria</taxon>
        <taxon>Pseudomonadati</taxon>
        <taxon>Gemmatimonadota</taxon>
        <taxon>Gemmatimonadia</taxon>
        <taxon>Candidatus Palauibacterales</taxon>
        <taxon>Candidatus Palauibacteraceae</taxon>
        <taxon>Candidatus Kutchimonas</taxon>
    </lineage>
</organism>
<dbReference type="EMBL" id="JAACAK010000018">
    <property type="protein sequence ID" value="NIR73988.1"/>
    <property type="molecule type" value="Genomic_DNA"/>
</dbReference>
<sequence length="243" mass="26008">MYVCSSPSATIIMVQRILVCGVAAFVLACGSDQRDVAVRSQDGTDSASQAAKPVVLFLGTSLTAGLGLAREQAYPALIQAKIDSAGLTYRVVNAGVSGETSAGGLRRIDWLLRQPVAVLVVELGANDMLRGQSVEALRSNLEEIIERTRAAHPEARIVLAGMKAAPNLGPRYTAEFESVFVELAQERDVELIPFLLEGVAGVPELNQPDGNHPTAEGQRIVAENVWQVLRPILVKRESRVGVN</sequence>
<comment type="caution">
    <text evidence="2">The sequence shown here is derived from an EMBL/GenBank/DDBJ whole genome shotgun (WGS) entry which is preliminary data.</text>
</comment>
<dbReference type="PANTHER" id="PTHR30383:SF24">
    <property type="entry name" value="THIOESTERASE 1_PROTEASE 1_LYSOPHOSPHOLIPASE L1"/>
    <property type="match status" value="1"/>
</dbReference>
<dbReference type="SUPFAM" id="SSF52266">
    <property type="entry name" value="SGNH hydrolase"/>
    <property type="match status" value="1"/>
</dbReference>
<name>A0AAE4Z5L6_9BACT</name>
<dbReference type="InterPro" id="IPR036514">
    <property type="entry name" value="SGNH_hydro_sf"/>
</dbReference>
<protein>
    <submittedName>
        <fullName evidence="2">Arylesterase</fullName>
    </submittedName>
</protein>
<dbReference type="AlphaFoldDB" id="A0AAE4Z5L6"/>
<feature type="domain" description="SGNH hydrolase-type esterase" evidence="1">
    <location>
        <begin position="57"/>
        <end position="220"/>
    </location>
</feature>
<dbReference type="CDD" id="cd01822">
    <property type="entry name" value="Lysophospholipase_L1_like"/>
    <property type="match status" value="1"/>
</dbReference>
<gene>
    <name evidence="2" type="ORF">GWO12_02555</name>
</gene>
<dbReference type="InterPro" id="IPR013830">
    <property type="entry name" value="SGNH_hydro"/>
</dbReference>
<dbReference type="Gene3D" id="3.40.50.1110">
    <property type="entry name" value="SGNH hydrolase"/>
    <property type="match status" value="1"/>
</dbReference>
<accession>A0AAE4Z5L6</accession>
<dbReference type="Pfam" id="PF13472">
    <property type="entry name" value="Lipase_GDSL_2"/>
    <property type="match status" value="1"/>
</dbReference>
<reference evidence="2 3" key="1">
    <citation type="submission" date="2020-01" db="EMBL/GenBank/DDBJ databases">
        <title>Genomes assembled from Gulf of Kutch pelagic sediment metagenomes.</title>
        <authorList>
            <person name="Chandrashekar M."/>
            <person name="Mahajan M.S."/>
            <person name="Dave K.J."/>
            <person name="Vatsa P."/>
            <person name="Nathani N.M."/>
        </authorList>
    </citation>
    <scope>NUCLEOTIDE SEQUENCE [LARGE SCALE GENOMIC DNA]</scope>
    <source>
        <strain evidence="2">KS3-K002</strain>
    </source>
</reference>
<dbReference type="Proteomes" id="UP000702544">
    <property type="component" value="Unassembled WGS sequence"/>
</dbReference>
<dbReference type="PANTHER" id="PTHR30383">
    <property type="entry name" value="THIOESTERASE 1/PROTEASE 1/LYSOPHOSPHOLIPASE L1"/>
    <property type="match status" value="1"/>
</dbReference>
<proteinExistence type="predicted"/>
<evidence type="ECO:0000313" key="2">
    <source>
        <dbReference type="EMBL" id="NIR73988.1"/>
    </source>
</evidence>
<evidence type="ECO:0000313" key="3">
    <source>
        <dbReference type="Proteomes" id="UP000702544"/>
    </source>
</evidence>
<dbReference type="GO" id="GO:0004622">
    <property type="term" value="F:phosphatidylcholine lysophospholipase activity"/>
    <property type="evidence" value="ECO:0007669"/>
    <property type="project" value="TreeGrafter"/>
</dbReference>
<evidence type="ECO:0000259" key="1">
    <source>
        <dbReference type="Pfam" id="PF13472"/>
    </source>
</evidence>
<dbReference type="InterPro" id="IPR051532">
    <property type="entry name" value="Ester_Hydrolysis_Enzymes"/>
</dbReference>